<evidence type="ECO:0000313" key="2">
    <source>
        <dbReference type="Proteomes" id="UP000256294"/>
    </source>
</evidence>
<accession>A0A3D9U9F0</accession>
<gene>
    <name evidence="1" type="ORF">BDD26_0652</name>
</gene>
<protein>
    <submittedName>
        <fullName evidence="1">Uncharacterized protein</fullName>
    </submittedName>
</protein>
<sequence length="363" mass="38247">MSSPLSALAAEIGGGDAKGAAAGALAAELAAVVMESTLFEPTYKNEAERQFHKIQEALTGNETKAQTAQVIGALSGALISGTPEGVYSAANSADLVYRYNYTDHMWDQIFRENGRDMIAAKNGDKAAAERVAARQDGATAALAVSAGAYATVYGGYILIGSTPEMLMAGRATFEACKTQPALCVNNMAIFTADTIAPEAAMGTGLLAVGTVKVLGNSKESAMKLAEELGNTSRALLEKNKLDTHIVTNLVETEKRSNRSVAQLPNGQWVDADGLPLPVTSSVGVAGRVPAVLQSGGNTMNQSTANGLNKYFGEKLHKREWGRALEELKADNNLRNDHHGRILDNGDYINSVGEIIGNIGDYLK</sequence>
<keyword evidence="2" id="KW-1185">Reference proteome</keyword>
<dbReference type="EMBL" id="QTUB01000001">
    <property type="protein sequence ID" value="REF26079.1"/>
    <property type="molecule type" value="Genomic_DNA"/>
</dbReference>
<dbReference type="Proteomes" id="UP000256294">
    <property type="component" value="Unassembled WGS sequence"/>
</dbReference>
<name>A0A3D9U9F0_9GAMM</name>
<evidence type="ECO:0000313" key="1">
    <source>
        <dbReference type="EMBL" id="REF26079.1"/>
    </source>
</evidence>
<proteinExistence type="predicted"/>
<organism evidence="1 2">
    <name type="scientific">Xenorhabdus cabanillasii</name>
    <dbReference type="NCBI Taxonomy" id="351673"/>
    <lineage>
        <taxon>Bacteria</taxon>
        <taxon>Pseudomonadati</taxon>
        <taxon>Pseudomonadota</taxon>
        <taxon>Gammaproteobacteria</taxon>
        <taxon>Enterobacterales</taxon>
        <taxon>Morganellaceae</taxon>
        <taxon>Xenorhabdus</taxon>
    </lineage>
</organism>
<dbReference type="AlphaFoldDB" id="A0A3D9U9F0"/>
<reference evidence="1 2" key="1">
    <citation type="submission" date="2018-08" db="EMBL/GenBank/DDBJ databases">
        <title>Genomic Encyclopedia of Archaeal and Bacterial Type Strains, Phase II (KMG-II): from individual species to whole genera.</title>
        <authorList>
            <person name="Goeker M."/>
        </authorList>
    </citation>
    <scope>NUCLEOTIDE SEQUENCE [LARGE SCALE GENOMIC DNA]</scope>
    <source>
        <strain evidence="1 2">DSM 17905</strain>
    </source>
</reference>
<comment type="caution">
    <text evidence="1">The sequence shown here is derived from an EMBL/GenBank/DDBJ whole genome shotgun (WGS) entry which is preliminary data.</text>
</comment>